<dbReference type="Proteomes" id="UP000544134">
    <property type="component" value="Unassembled WGS sequence"/>
</dbReference>
<name>A0A848ILF5_9BURK</name>
<dbReference type="AlphaFoldDB" id="A0A848ILF5"/>
<feature type="signal peptide" evidence="1">
    <location>
        <begin position="1"/>
        <end position="22"/>
    </location>
</feature>
<keyword evidence="3" id="KW-1185">Reference proteome</keyword>
<keyword evidence="1" id="KW-0732">Signal</keyword>
<protein>
    <submittedName>
        <fullName evidence="2">TrbG/VirB9 family P-type conjugative transfer protein</fullName>
    </submittedName>
</protein>
<proteinExistence type="predicted"/>
<comment type="caution">
    <text evidence="2">The sequence shown here is derived from an EMBL/GenBank/DDBJ whole genome shotgun (WGS) entry which is preliminary data.</text>
</comment>
<reference evidence="2 3" key="1">
    <citation type="submission" date="2020-04" db="EMBL/GenBank/DDBJ databases">
        <title>Paraburkholderia sp. RP-4-7 isolated from soil.</title>
        <authorList>
            <person name="Dahal R.H."/>
        </authorList>
    </citation>
    <scope>NUCLEOTIDE SEQUENCE [LARGE SCALE GENOMIC DNA]</scope>
    <source>
        <strain evidence="2 3">RP-4-7</strain>
    </source>
</reference>
<evidence type="ECO:0000313" key="3">
    <source>
        <dbReference type="Proteomes" id="UP000544134"/>
    </source>
</evidence>
<dbReference type="RefSeq" id="WP_169489902.1">
    <property type="nucleotide sequence ID" value="NZ_JABBGJ010000049.1"/>
</dbReference>
<dbReference type="EMBL" id="JABBGJ010000049">
    <property type="protein sequence ID" value="NMM03148.1"/>
    <property type="molecule type" value="Genomic_DNA"/>
</dbReference>
<sequence>MKRIARYVAIACACLAGTLVHAADTDPFDFDYTIIGANADRPEAVFNDGSQTFIQPRNGQSITADGGHIEGPYVVVDGTPDTIQFRVNDRPATARWKSGNSFIGGPLSPSQFRGDQPAGFAGFSDHLVIIGQVSAIEPVRGISSTMTISSLVKALVPQGWSGSAEKDIDLTNQVAFTTQDGESWMQALDRLMNQGGLFASVDFSKHHVRLERSAPKSVAVAYAPNTAVAGAVAAPNLPAPRTEAKGTSNYQSQLATVFGAQAIRDADDSHVQIRFTSRPTDELTFRNLAGESLHPHWDRDANVVTIDRARVFVVSDGKNKVEIGRQTGMIFDFEANNGAHLEAVFEADGATYFRFAPTVIQASVTDVRGQGKGEQRGAAYKFDGTADQFIATADGGTTTVSRHAATHFYERTPS</sequence>
<organism evidence="2 3">
    <name type="scientific">Paraburkholderia polaris</name>
    <dbReference type="NCBI Taxonomy" id="2728848"/>
    <lineage>
        <taxon>Bacteria</taxon>
        <taxon>Pseudomonadati</taxon>
        <taxon>Pseudomonadota</taxon>
        <taxon>Betaproteobacteria</taxon>
        <taxon>Burkholderiales</taxon>
        <taxon>Burkholderiaceae</taxon>
        <taxon>Paraburkholderia</taxon>
    </lineage>
</organism>
<evidence type="ECO:0000256" key="1">
    <source>
        <dbReference type="SAM" id="SignalP"/>
    </source>
</evidence>
<feature type="chain" id="PRO_5032905004" evidence="1">
    <location>
        <begin position="23"/>
        <end position="414"/>
    </location>
</feature>
<gene>
    <name evidence="2" type="ORF">HHL24_35250</name>
</gene>
<accession>A0A848ILF5</accession>
<dbReference type="InterPro" id="IPR033645">
    <property type="entry name" value="VirB9/CagX/TrbG_C"/>
</dbReference>
<evidence type="ECO:0000313" key="2">
    <source>
        <dbReference type="EMBL" id="NMM03148.1"/>
    </source>
</evidence>
<dbReference type="CDD" id="cd06911">
    <property type="entry name" value="VirB9_CagX_TrbG"/>
    <property type="match status" value="1"/>
</dbReference>